<dbReference type="PRINTS" id="PR00830">
    <property type="entry name" value="ENDOLAPTASE"/>
</dbReference>
<keyword evidence="2" id="KW-0378">Hydrolase</keyword>
<feature type="domain" description="Lon proteolytic" evidence="3">
    <location>
        <begin position="587"/>
        <end position="782"/>
    </location>
</feature>
<proteinExistence type="inferred from homology"/>
<accession>A0AAE6M5Z7</accession>
<evidence type="ECO:0000256" key="1">
    <source>
        <dbReference type="ARBA" id="ARBA00022670"/>
    </source>
</evidence>
<dbReference type="InterPro" id="IPR027417">
    <property type="entry name" value="P-loop_NTPase"/>
</dbReference>
<keyword evidence="2" id="KW-0720">Serine protease</keyword>
<dbReference type="GO" id="GO:0006508">
    <property type="term" value="P:proteolysis"/>
    <property type="evidence" value="ECO:0007669"/>
    <property type="project" value="UniProtKB-KW"/>
</dbReference>
<protein>
    <recommendedName>
        <fullName evidence="2">endopeptidase La</fullName>
        <ecNumber evidence="2">3.4.21.53</ecNumber>
    </recommendedName>
</protein>
<dbReference type="InterPro" id="IPR046843">
    <property type="entry name" value="LonB_AAA-LID"/>
</dbReference>
<dbReference type="InterPro" id="IPR027065">
    <property type="entry name" value="Lon_Prtase"/>
</dbReference>
<organism evidence="6 7">
    <name type="scientific">Treponema phagedenis</name>
    <dbReference type="NCBI Taxonomy" id="162"/>
    <lineage>
        <taxon>Bacteria</taxon>
        <taxon>Pseudomonadati</taxon>
        <taxon>Spirochaetota</taxon>
        <taxon>Spirochaetia</taxon>
        <taxon>Spirochaetales</taxon>
        <taxon>Treponemataceae</taxon>
        <taxon>Treponema</taxon>
    </lineage>
</organism>
<dbReference type="PROSITE" id="PS51786">
    <property type="entry name" value="LON_PROTEOLYTIC"/>
    <property type="match status" value="1"/>
</dbReference>
<dbReference type="Gene3D" id="3.40.50.300">
    <property type="entry name" value="P-loop containing nucleotide triphosphate hydrolases"/>
    <property type="match status" value="2"/>
</dbReference>
<gene>
    <name evidence="4" type="ORF">FUT82_01000</name>
    <name evidence="5" type="ORF">FUT82_01540</name>
    <name evidence="6" type="ORF">FUT82_02055</name>
</gene>
<dbReference type="GO" id="GO:0030163">
    <property type="term" value="P:protein catabolic process"/>
    <property type="evidence" value="ECO:0007669"/>
    <property type="project" value="InterPro"/>
</dbReference>
<dbReference type="GO" id="GO:0004252">
    <property type="term" value="F:serine-type endopeptidase activity"/>
    <property type="evidence" value="ECO:0007669"/>
    <property type="project" value="UniProtKB-UniRule"/>
</dbReference>
<evidence type="ECO:0000313" key="7">
    <source>
        <dbReference type="Proteomes" id="UP000323594"/>
    </source>
</evidence>
<dbReference type="EMBL" id="CP042817">
    <property type="protein sequence ID" value="QEJ96794.1"/>
    <property type="molecule type" value="Genomic_DNA"/>
</dbReference>
<comment type="catalytic activity">
    <reaction evidence="2">
        <text>Hydrolysis of proteins in presence of ATP.</text>
        <dbReference type="EC" id="3.4.21.53"/>
    </reaction>
</comment>
<evidence type="ECO:0000256" key="2">
    <source>
        <dbReference type="PROSITE-ProRule" id="PRU01122"/>
    </source>
</evidence>
<evidence type="ECO:0000313" key="5">
    <source>
        <dbReference type="EMBL" id="QEJ96794.1"/>
    </source>
</evidence>
<dbReference type="InterPro" id="IPR041699">
    <property type="entry name" value="AAA_32"/>
</dbReference>
<dbReference type="Pfam" id="PF13654">
    <property type="entry name" value="AAA_32"/>
    <property type="match status" value="1"/>
</dbReference>
<feature type="active site" evidence="2">
    <location>
        <position position="677"/>
    </location>
</feature>
<evidence type="ECO:0000259" key="3">
    <source>
        <dbReference type="PROSITE" id="PS51786"/>
    </source>
</evidence>
<dbReference type="Pfam" id="PF20436">
    <property type="entry name" value="LonB_AAA-LID"/>
    <property type="match status" value="1"/>
</dbReference>
<dbReference type="Pfam" id="PF05362">
    <property type="entry name" value="Lon_C"/>
    <property type="match status" value="1"/>
</dbReference>
<dbReference type="AlphaFoldDB" id="A0AAE6M5Z7"/>
<reference evidence="6 7" key="1">
    <citation type="submission" date="2019-08" db="EMBL/GenBank/DDBJ databases">
        <authorList>
            <person name="Kuhnert P."/>
        </authorList>
    </citation>
    <scope>NUCLEOTIDE SEQUENCE [LARGE SCALE GENOMIC DNA]</scope>
    <source>
        <strain evidence="6 7">B36.5</strain>
    </source>
</reference>
<sequence>MRGVNMNNNAPAKKAHELTFAEIKIDFPLEKIAKLKNTPVASNLVGQDRAIEAIKLGIGIPCSGYNIFIMGASGTGRRTVLLSLLKDYKPELSQLQDIAYVYNFAKPLEPQALFFPAGEGRTFKNLLKKAVESIYKKTQQKIKSESFLSEQKKIISKAKNEENNQISALELKMLKQGFAIRNTKDEENPSLDVIPLYKGKETSFDELQMMTIRKKLSEKTLNTIKEVYYSALDELSNLFVALQDKQRETDEKIKQLYKNSIEPIIKKELATIQAYVQEHYQVQNTTIQKEKIESILAYLQNIEKDLLKRTPLYGTPFKSVRQKKVFFERYDINLICEHRSDKNYIITENLPNFSNLFGTIESRSDDGESVVNGHMHIRSGSVHQALGGFLILRLKDLLEEDDSWIYLKRVLQSNKIEIQVPPSSNHNQSIFKPESLPASFKVVLIGGDYTYDILYQEDADFYKLFKIPAEFDSVMQCTDENIAAFIKLMDKVIQEQKSLPFDDSGYAQMLSYASELAESRNLLTTQFTMIADMIAESNFTAQKKEQSIITAETVQDSINRRKYLYSLPQQKFAEMIGEKEILIDVSGKKIGKLNGLAVEERGYHCFGAPVSISAQASPGNSGVINIEREAGLSGEIYDKAHLIITSLLREKFAQDFQLAISAAVCFEQSYSWVDGDSASVAEFLALLSAIGKIPLRQDIAVTGSLNQLGMIQPIGGVSEKIIGFYDTCCIIGLTGSQGVMIPASNKNNLFLPDRILNSIKDGSFHIWTIGDIDEGIELMSSQPYEVIQKKVRNVLKEFCEKVKKNTQ</sequence>
<dbReference type="InterPro" id="IPR046844">
    <property type="entry name" value="Lon-like_helical"/>
</dbReference>
<evidence type="ECO:0000313" key="4">
    <source>
        <dbReference type="EMBL" id="QEJ96723.1"/>
    </source>
</evidence>
<dbReference type="EC" id="3.4.21.53" evidence="2"/>
<dbReference type="PANTHER" id="PTHR10046">
    <property type="entry name" value="ATP DEPENDENT LON PROTEASE FAMILY MEMBER"/>
    <property type="match status" value="1"/>
</dbReference>
<feature type="active site" evidence="2">
    <location>
        <position position="720"/>
    </location>
</feature>
<dbReference type="InterPro" id="IPR014721">
    <property type="entry name" value="Ribsml_uS5_D2-typ_fold_subgr"/>
</dbReference>
<dbReference type="InterPro" id="IPR008269">
    <property type="entry name" value="Lon_proteolytic"/>
</dbReference>
<dbReference type="GO" id="GO:0005524">
    <property type="term" value="F:ATP binding"/>
    <property type="evidence" value="ECO:0007669"/>
    <property type="project" value="InterPro"/>
</dbReference>
<dbReference type="SUPFAM" id="SSF54211">
    <property type="entry name" value="Ribosomal protein S5 domain 2-like"/>
    <property type="match status" value="1"/>
</dbReference>
<dbReference type="GO" id="GO:0004176">
    <property type="term" value="F:ATP-dependent peptidase activity"/>
    <property type="evidence" value="ECO:0007669"/>
    <property type="project" value="UniProtKB-UniRule"/>
</dbReference>
<dbReference type="Proteomes" id="UP000323594">
    <property type="component" value="Chromosome"/>
</dbReference>
<dbReference type="EMBL" id="CP042817">
    <property type="protein sequence ID" value="QEJ96883.1"/>
    <property type="molecule type" value="Genomic_DNA"/>
</dbReference>
<name>A0AAE6M5Z7_TREPH</name>
<evidence type="ECO:0000313" key="6">
    <source>
        <dbReference type="EMBL" id="QEJ96883.1"/>
    </source>
</evidence>
<dbReference type="Pfam" id="PF20437">
    <property type="entry name" value="LonC_helical"/>
    <property type="match status" value="1"/>
</dbReference>
<keyword evidence="1 2" id="KW-0645">Protease</keyword>
<dbReference type="EMBL" id="CP042817">
    <property type="protein sequence ID" value="QEJ96723.1"/>
    <property type="molecule type" value="Genomic_DNA"/>
</dbReference>
<comment type="similarity">
    <text evidence="2">Belongs to the peptidase S16 family.</text>
</comment>
<dbReference type="InterPro" id="IPR020568">
    <property type="entry name" value="Ribosomal_Su5_D2-typ_SF"/>
</dbReference>
<dbReference type="Gene3D" id="3.30.230.10">
    <property type="match status" value="1"/>
</dbReference>
<dbReference type="Gene3D" id="1.10.8.60">
    <property type="match status" value="1"/>
</dbReference>